<sequence>MGASHAGAAVEEAVHKRRGRGQTGPGAALGSRGCVQQAPQAKFTARTRCSQSTHRKPEEEEEEEEENCTQPRLGVFWPQPFILFPNLSPHFHIL</sequence>
<reference evidence="2 3" key="1">
    <citation type="submission" date="2013-11" db="EMBL/GenBank/DDBJ databases">
        <title>The Damaraland mole rat (Fukomys damarensis) genome and evolution of African mole rats.</title>
        <authorList>
            <person name="Gladyshev V.N."/>
            <person name="Fang X."/>
        </authorList>
    </citation>
    <scope>NUCLEOTIDE SEQUENCE [LARGE SCALE GENOMIC DNA]</scope>
    <source>
        <tissue evidence="2">Liver</tissue>
    </source>
</reference>
<organism evidence="2 3">
    <name type="scientific">Fukomys damarensis</name>
    <name type="common">Damaraland mole rat</name>
    <name type="synonym">Cryptomys damarensis</name>
    <dbReference type="NCBI Taxonomy" id="885580"/>
    <lineage>
        <taxon>Eukaryota</taxon>
        <taxon>Metazoa</taxon>
        <taxon>Chordata</taxon>
        <taxon>Craniata</taxon>
        <taxon>Vertebrata</taxon>
        <taxon>Euteleostomi</taxon>
        <taxon>Mammalia</taxon>
        <taxon>Eutheria</taxon>
        <taxon>Euarchontoglires</taxon>
        <taxon>Glires</taxon>
        <taxon>Rodentia</taxon>
        <taxon>Hystricomorpha</taxon>
        <taxon>Bathyergidae</taxon>
        <taxon>Fukomys</taxon>
    </lineage>
</organism>
<dbReference type="Proteomes" id="UP000028990">
    <property type="component" value="Unassembled WGS sequence"/>
</dbReference>
<dbReference type="EMBL" id="KN121161">
    <property type="protein sequence ID" value="KFO36979.1"/>
    <property type="molecule type" value="Genomic_DNA"/>
</dbReference>
<evidence type="ECO:0000313" key="2">
    <source>
        <dbReference type="EMBL" id="KFO36979.1"/>
    </source>
</evidence>
<proteinExistence type="predicted"/>
<accession>A0A091DXY0</accession>
<name>A0A091DXY0_FUKDA</name>
<protein>
    <submittedName>
        <fullName evidence="2">Uncharacterized protein</fullName>
    </submittedName>
</protein>
<dbReference type="AlphaFoldDB" id="A0A091DXY0"/>
<gene>
    <name evidence="2" type="ORF">H920_01626</name>
</gene>
<evidence type="ECO:0000256" key="1">
    <source>
        <dbReference type="SAM" id="MobiDB-lite"/>
    </source>
</evidence>
<feature type="region of interest" description="Disordered" evidence="1">
    <location>
        <begin position="1"/>
        <end position="69"/>
    </location>
</feature>
<evidence type="ECO:0000313" key="3">
    <source>
        <dbReference type="Proteomes" id="UP000028990"/>
    </source>
</evidence>
<keyword evidence="3" id="KW-1185">Reference proteome</keyword>